<dbReference type="EMBL" id="NXIG01000004">
    <property type="protein sequence ID" value="RXI31578.1"/>
    <property type="molecule type" value="Genomic_DNA"/>
</dbReference>
<gene>
    <name evidence="1" type="ORF">CP962_05575</name>
</gene>
<sequence length="76" mass="8915">MGGSIPSSSRHKNPYILGFVSKNSIKIIIHKNLKRVNYFLLFSYIIKKNGIYNKYHFGKNSIIFCLKITKNKFYLL</sequence>
<dbReference type="Proteomes" id="UP000290588">
    <property type="component" value="Unassembled WGS sequence"/>
</dbReference>
<organism evidence="1 2">
    <name type="scientific">Arcobacter ellisii</name>
    <dbReference type="NCBI Taxonomy" id="913109"/>
    <lineage>
        <taxon>Bacteria</taxon>
        <taxon>Pseudomonadati</taxon>
        <taxon>Campylobacterota</taxon>
        <taxon>Epsilonproteobacteria</taxon>
        <taxon>Campylobacterales</taxon>
        <taxon>Arcobacteraceae</taxon>
        <taxon>Arcobacter</taxon>
    </lineage>
</organism>
<proteinExistence type="predicted"/>
<evidence type="ECO:0000313" key="2">
    <source>
        <dbReference type="Proteomes" id="UP000290588"/>
    </source>
</evidence>
<comment type="caution">
    <text evidence="1">The sequence shown here is derived from an EMBL/GenBank/DDBJ whole genome shotgun (WGS) entry which is preliminary data.</text>
</comment>
<accession>A0AA94FAH5</accession>
<protein>
    <submittedName>
        <fullName evidence="1">Uncharacterized protein</fullName>
    </submittedName>
</protein>
<dbReference type="AlphaFoldDB" id="A0AA94FAH5"/>
<evidence type="ECO:0000313" key="1">
    <source>
        <dbReference type="EMBL" id="RXI31578.1"/>
    </source>
</evidence>
<name>A0AA94FAH5_9BACT</name>
<reference evidence="1 2" key="1">
    <citation type="submission" date="2017-09" db="EMBL/GenBank/DDBJ databases">
        <title>Genomics of the genus Arcobacter.</title>
        <authorList>
            <person name="Perez-Cataluna A."/>
            <person name="Figueras M.J."/>
            <person name="Salas-Masso N."/>
        </authorList>
    </citation>
    <scope>NUCLEOTIDE SEQUENCE [LARGE SCALE GENOMIC DNA]</scope>
    <source>
        <strain evidence="1 2">CECT 7837</strain>
    </source>
</reference>